<reference evidence="1" key="1">
    <citation type="submission" date="2022-04" db="EMBL/GenBank/DDBJ databases">
        <title>Genome of the entomopathogenic fungus Entomophthora muscae.</title>
        <authorList>
            <person name="Elya C."/>
            <person name="Lovett B.R."/>
            <person name="Lee E."/>
            <person name="Macias A.M."/>
            <person name="Hajek A.E."/>
            <person name="De Bivort B.L."/>
            <person name="Kasson M.T."/>
            <person name="De Fine Licht H.H."/>
            <person name="Stajich J.E."/>
        </authorList>
    </citation>
    <scope>NUCLEOTIDE SEQUENCE</scope>
    <source>
        <strain evidence="1">Berkeley</strain>
    </source>
</reference>
<protein>
    <submittedName>
        <fullName evidence="1">Uncharacterized protein</fullName>
    </submittedName>
</protein>
<organism evidence="1 2">
    <name type="scientific">Entomophthora muscae</name>
    <dbReference type="NCBI Taxonomy" id="34485"/>
    <lineage>
        <taxon>Eukaryota</taxon>
        <taxon>Fungi</taxon>
        <taxon>Fungi incertae sedis</taxon>
        <taxon>Zoopagomycota</taxon>
        <taxon>Entomophthoromycotina</taxon>
        <taxon>Entomophthoromycetes</taxon>
        <taxon>Entomophthorales</taxon>
        <taxon>Entomophthoraceae</taxon>
        <taxon>Entomophthora</taxon>
    </lineage>
</organism>
<accession>A0ACC2TW98</accession>
<gene>
    <name evidence="1" type="ORF">DSO57_1003241</name>
</gene>
<sequence>MKDGGLYVSPLTFEDVKEYSKINYCEKFCVDDRETKRADATKGLVGHVHEVGHITKTYISHKESGIGYNGPKNTPFQRHQRNSQLRGVFPGNPTYPHQVCKLTGEGGCNYPALIGNNDFYGGTGDEFISSTSSIKSGPMVLRHEMGHIFAKVGEEYDASNLYKGVNHATSLSELGWKDWLTGPVCEERTMYHIIEYPWHVLFVDNWSKTFTLDGS</sequence>
<evidence type="ECO:0000313" key="2">
    <source>
        <dbReference type="Proteomes" id="UP001165960"/>
    </source>
</evidence>
<proteinExistence type="predicted"/>
<keyword evidence="2" id="KW-1185">Reference proteome</keyword>
<name>A0ACC2TW98_9FUNG</name>
<comment type="caution">
    <text evidence="1">The sequence shown here is derived from an EMBL/GenBank/DDBJ whole genome shotgun (WGS) entry which is preliminary data.</text>
</comment>
<dbReference type="EMBL" id="QTSX02002137">
    <property type="protein sequence ID" value="KAJ9078777.1"/>
    <property type="molecule type" value="Genomic_DNA"/>
</dbReference>
<dbReference type="Proteomes" id="UP001165960">
    <property type="component" value="Unassembled WGS sequence"/>
</dbReference>
<evidence type="ECO:0000313" key="1">
    <source>
        <dbReference type="EMBL" id="KAJ9078777.1"/>
    </source>
</evidence>